<name>A0A835HC34_9MAGN</name>
<dbReference type="InterPro" id="IPR002113">
    <property type="entry name" value="ADT_euk_type"/>
</dbReference>
<dbReference type="GO" id="GO:1990544">
    <property type="term" value="P:mitochondrial ATP transmembrane transport"/>
    <property type="evidence" value="ECO:0007669"/>
    <property type="project" value="InterPro"/>
</dbReference>
<evidence type="ECO:0000256" key="4">
    <source>
        <dbReference type="ARBA" id="ARBA00022449"/>
    </source>
</evidence>
<comment type="similarity">
    <text evidence="2 13">Belongs to the mitochondrial carrier (TC 2.A.29) family.</text>
</comment>
<dbReference type="SUPFAM" id="SSF103506">
    <property type="entry name" value="Mitochondrial carrier"/>
    <property type="match status" value="1"/>
</dbReference>
<evidence type="ECO:0000256" key="11">
    <source>
        <dbReference type="ARBA" id="ARBA00024143"/>
    </source>
</evidence>
<proteinExistence type="inferred from homology"/>
<evidence type="ECO:0000256" key="5">
    <source>
        <dbReference type="ARBA" id="ARBA00022692"/>
    </source>
</evidence>
<protein>
    <recommendedName>
        <fullName evidence="14">ADP/ATP translocase</fullName>
    </recommendedName>
    <alternativeName>
        <fullName evidence="14">ADP,ATP carrier protein</fullName>
    </alternativeName>
</protein>
<comment type="function">
    <text evidence="14">Catalyzes the exchange of ADP and ATP across the membrane.</text>
</comment>
<evidence type="ECO:0000256" key="6">
    <source>
        <dbReference type="ARBA" id="ARBA00022737"/>
    </source>
</evidence>
<keyword evidence="3 13" id="KW-0813">Transport</keyword>
<evidence type="ECO:0000256" key="1">
    <source>
        <dbReference type="ARBA" id="ARBA00004448"/>
    </source>
</evidence>
<keyword evidence="16" id="KW-1185">Reference proteome</keyword>
<evidence type="ECO:0000256" key="10">
    <source>
        <dbReference type="ARBA" id="ARBA00023136"/>
    </source>
</evidence>
<dbReference type="GO" id="GO:0140021">
    <property type="term" value="P:mitochondrial ADP transmembrane transport"/>
    <property type="evidence" value="ECO:0007669"/>
    <property type="project" value="InterPro"/>
</dbReference>
<dbReference type="EMBL" id="JADFTS010000007">
    <property type="protein sequence ID" value="KAF9596541.1"/>
    <property type="molecule type" value="Genomic_DNA"/>
</dbReference>
<dbReference type="InterPro" id="IPR018108">
    <property type="entry name" value="MCP_transmembrane"/>
</dbReference>
<dbReference type="GO" id="GO:0005743">
    <property type="term" value="C:mitochondrial inner membrane"/>
    <property type="evidence" value="ECO:0007669"/>
    <property type="project" value="UniProtKB-SubCell"/>
</dbReference>
<evidence type="ECO:0000256" key="8">
    <source>
        <dbReference type="ARBA" id="ARBA00022989"/>
    </source>
</evidence>
<organism evidence="15 16">
    <name type="scientific">Coptis chinensis</name>
    <dbReference type="NCBI Taxonomy" id="261450"/>
    <lineage>
        <taxon>Eukaryota</taxon>
        <taxon>Viridiplantae</taxon>
        <taxon>Streptophyta</taxon>
        <taxon>Embryophyta</taxon>
        <taxon>Tracheophyta</taxon>
        <taxon>Spermatophyta</taxon>
        <taxon>Magnoliopsida</taxon>
        <taxon>Ranunculales</taxon>
        <taxon>Ranunculaceae</taxon>
        <taxon>Coptidoideae</taxon>
        <taxon>Coptis</taxon>
    </lineage>
</organism>
<dbReference type="Gene3D" id="1.50.40.10">
    <property type="entry name" value="Mitochondrial carrier domain"/>
    <property type="match status" value="1"/>
</dbReference>
<dbReference type="PANTHER" id="PTHR45635:SF14">
    <property type="entry name" value="ADP_ATP TRANSLOCASE"/>
    <property type="match status" value="1"/>
</dbReference>
<keyword evidence="4" id="KW-0050">Antiport</keyword>
<sequence>MMITSGEVLKYKSSFDAFSQIIKNEGAKSLFKGVGANILCVVASAGVGALVELIMYSNGVRTDRVKMKDRIGLLNSLLVWQNMATKCSDYLE</sequence>
<keyword evidence="6" id="KW-0677">Repeat</keyword>
<comment type="subcellular location">
    <subcellularLocation>
        <location evidence="14">Membrane</location>
        <topology evidence="14">Multi-pass membrane protein</topology>
    </subcellularLocation>
    <subcellularLocation>
        <location evidence="1">Mitochondrion inner membrane</location>
        <topology evidence="1">Multi-pass membrane protein</topology>
    </subcellularLocation>
</comment>
<feature type="transmembrane region" description="Helical" evidence="14">
    <location>
        <begin position="34"/>
        <end position="56"/>
    </location>
</feature>
<evidence type="ECO:0000256" key="3">
    <source>
        <dbReference type="ARBA" id="ARBA00022448"/>
    </source>
</evidence>
<dbReference type="Proteomes" id="UP000631114">
    <property type="component" value="Unassembled WGS sequence"/>
</dbReference>
<evidence type="ECO:0000256" key="13">
    <source>
        <dbReference type="RuleBase" id="RU000488"/>
    </source>
</evidence>
<comment type="catalytic activity">
    <reaction evidence="11">
        <text>ADP(in) + ATP(out) = ADP(out) + ATP(in)</text>
        <dbReference type="Rhea" id="RHEA:34999"/>
        <dbReference type="ChEBI" id="CHEBI:30616"/>
        <dbReference type="ChEBI" id="CHEBI:456216"/>
    </reaction>
    <physiologicalReaction direction="left-to-right" evidence="11">
        <dbReference type="Rhea" id="RHEA:35000"/>
    </physiologicalReaction>
</comment>
<gene>
    <name evidence="15" type="ORF">IFM89_012272</name>
</gene>
<keyword evidence="7" id="KW-0999">Mitochondrion inner membrane</keyword>
<feature type="repeat" description="Solcar" evidence="12">
    <location>
        <begin position="1"/>
        <end position="62"/>
    </location>
</feature>
<keyword evidence="5 12" id="KW-0812">Transmembrane</keyword>
<keyword evidence="8 14" id="KW-1133">Transmembrane helix</keyword>
<dbReference type="OrthoDB" id="270584at2759"/>
<dbReference type="InterPro" id="IPR023395">
    <property type="entry name" value="MCP_dom_sf"/>
</dbReference>
<evidence type="ECO:0000256" key="2">
    <source>
        <dbReference type="ARBA" id="ARBA00006375"/>
    </source>
</evidence>
<evidence type="ECO:0000256" key="12">
    <source>
        <dbReference type="PROSITE-ProRule" id="PRU00282"/>
    </source>
</evidence>
<comment type="subunit">
    <text evidence="14">Monomer.</text>
</comment>
<dbReference type="PROSITE" id="PS50920">
    <property type="entry name" value="SOLCAR"/>
    <property type="match status" value="1"/>
</dbReference>
<dbReference type="PANTHER" id="PTHR45635">
    <property type="entry name" value="ADP,ATP CARRIER PROTEIN 1-RELATED-RELATED"/>
    <property type="match status" value="1"/>
</dbReference>
<comment type="caution">
    <text evidence="14">Lacks conserved residue(s) required for the propagation of feature annotation.</text>
</comment>
<dbReference type="Pfam" id="PF00153">
    <property type="entry name" value="Mito_carr"/>
    <property type="match status" value="1"/>
</dbReference>
<accession>A0A835HC34</accession>
<dbReference type="GO" id="GO:0005471">
    <property type="term" value="F:ATP:ADP antiporter activity"/>
    <property type="evidence" value="ECO:0007669"/>
    <property type="project" value="UniProtKB-UniRule"/>
</dbReference>
<keyword evidence="10 12" id="KW-0472">Membrane</keyword>
<evidence type="ECO:0000313" key="16">
    <source>
        <dbReference type="Proteomes" id="UP000631114"/>
    </source>
</evidence>
<evidence type="ECO:0000313" key="15">
    <source>
        <dbReference type="EMBL" id="KAF9596541.1"/>
    </source>
</evidence>
<comment type="caution">
    <text evidence="15">The sequence shown here is derived from an EMBL/GenBank/DDBJ whole genome shotgun (WGS) entry which is preliminary data.</text>
</comment>
<reference evidence="15 16" key="1">
    <citation type="submission" date="2020-10" db="EMBL/GenBank/DDBJ databases">
        <title>The Coptis chinensis genome and diversification of protoberbering-type alkaloids.</title>
        <authorList>
            <person name="Wang B."/>
            <person name="Shu S."/>
            <person name="Song C."/>
            <person name="Liu Y."/>
        </authorList>
    </citation>
    <scope>NUCLEOTIDE SEQUENCE [LARGE SCALE GENOMIC DNA]</scope>
    <source>
        <strain evidence="15">HL-2020</strain>
        <tissue evidence="15">Leaf</tissue>
    </source>
</reference>
<keyword evidence="9" id="KW-0496">Mitochondrion</keyword>
<evidence type="ECO:0000256" key="9">
    <source>
        <dbReference type="ARBA" id="ARBA00023128"/>
    </source>
</evidence>
<dbReference type="AlphaFoldDB" id="A0A835HC34"/>
<evidence type="ECO:0000256" key="14">
    <source>
        <dbReference type="RuleBase" id="RU368008"/>
    </source>
</evidence>
<evidence type="ECO:0000256" key="7">
    <source>
        <dbReference type="ARBA" id="ARBA00022792"/>
    </source>
</evidence>